<organism evidence="3">
    <name type="scientific">viral metagenome</name>
    <dbReference type="NCBI Taxonomy" id="1070528"/>
    <lineage>
        <taxon>unclassified sequences</taxon>
        <taxon>metagenomes</taxon>
        <taxon>organismal metagenomes</taxon>
    </lineage>
</organism>
<dbReference type="EMBL" id="MN738982">
    <property type="protein sequence ID" value="QHT33998.1"/>
    <property type="molecule type" value="Genomic_DNA"/>
</dbReference>
<proteinExistence type="predicted"/>
<keyword evidence="2" id="KW-0812">Transmembrane</keyword>
<accession>A0A6C0EYA5</accession>
<keyword evidence="2" id="KW-0472">Membrane</keyword>
<sequence>MEITTTNVLLIFLGIILILCFILMLMDNKNSHMNNIENFDPVIDAIQSKLQSESPAELKKTISTLQQRLIDYGYAPDLNNYVKKTQLSPNDGKCIVATADDRDKFVAKSDVPSPGPRIDLSQYVKKSSIPPATVCPTAPQIDYSQYVKKSTLPPNEKCPPCIAPKVKVSAGLCRECPPAPSCPPPERCPEVKCPPQAPCPTQVPCVKCDEIRYIKVPTVITKTVIVDSKGSIISQKTDTATSTTSSTPTSTGVPTPTTTSYTPSIISNIFGQASASIPSTTFPTLSSIPNTTLAQTLDVNSGSRTAFCPTGDLNSEFKSYGIYGPE</sequence>
<dbReference type="AlphaFoldDB" id="A0A6C0EYA5"/>
<keyword evidence="2" id="KW-1133">Transmembrane helix</keyword>
<reference evidence="3" key="1">
    <citation type="journal article" date="2020" name="Nature">
        <title>Giant virus diversity and host interactions through global metagenomics.</title>
        <authorList>
            <person name="Schulz F."/>
            <person name="Roux S."/>
            <person name="Paez-Espino D."/>
            <person name="Jungbluth S."/>
            <person name="Walsh D.A."/>
            <person name="Denef V.J."/>
            <person name="McMahon K.D."/>
            <person name="Konstantinidis K.T."/>
            <person name="Eloe-Fadrosh E.A."/>
            <person name="Kyrpides N.C."/>
            <person name="Woyke T."/>
        </authorList>
    </citation>
    <scope>NUCLEOTIDE SEQUENCE</scope>
    <source>
        <strain evidence="3">GVMAG-M-3300009161-52</strain>
    </source>
</reference>
<evidence type="ECO:0000256" key="2">
    <source>
        <dbReference type="SAM" id="Phobius"/>
    </source>
</evidence>
<feature type="transmembrane region" description="Helical" evidence="2">
    <location>
        <begin position="6"/>
        <end position="26"/>
    </location>
</feature>
<name>A0A6C0EYA5_9ZZZZ</name>
<feature type="region of interest" description="Disordered" evidence="1">
    <location>
        <begin position="235"/>
        <end position="258"/>
    </location>
</feature>
<evidence type="ECO:0000256" key="1">
    <source>
        <dbReference type="SAM" id="MobiDB-lite"/>
    </source>
</evidence>
<feature type="compositionally biased region" description="Low complexity" evidence="1">
    <location>
        <begin position="237"/>
        <end position="258"/>
    </location>
</feature>
<protein>
    <submittedName>
        <fullName evidence="3">Uncharacterized protein</fullName>
    </submittedName>
</protein>
<evidence type="ECO:0000313" key="3">
    <source>
        <dbReference type="EMBL" id="QHT33998.1"/>
    </source>
</evidence>